<dbReference type="EMBL" id="JBJQND010000007">
    <property type="protein sequence ID" value="KAL3871563.1"/>
    <property type="molecule type" value="Genomic_DNA"/>
</dbReference>
<evidence type="ECO:0000259" key="1">
    <source>
        <dbReference type="PROSITE" id="PS50022"/>
    </source>
</evidence>
<dbReference type="AlphaFoldDB" id="A0ABD3WEC9"/>
<reference evidence="2 3" key="1">
    <citation type="submission" date="2024-11" db="EMBL/GenBank/DDBJ databases">
        <title>Chromosome-level genome assembly of the freshwater bivalve Anodonta woodiana.</title>
        <authorList>
            <person name="Chen X."/>
        </authorList>
    </citation>
    <scope>NUCLEOTIDE SEQUENCE [LARGE SCALE GENOMIC DNA]</scope>
    <source>
        <strain evidence="2">MN2024</strain>
        <tissue evidence="2">Gills</tissue>
    </source>
</reference>
<dbReference type="PANTHER" id="PTHR24543:SF291">
    <property type="entry name" value="SMOKE ALARM, ISOFORM D"/>
    <property type="match status" value="1"/>
</dbReference>
<dbReference type="InterPro" id="IPR008979">
    <property type="entry name" value="Galactose-bd-like_sf"/>
</dbReference>
<sequence>MGDQNKFDLRSSKCRDTLGMQSGKIPDSAITASSSYDDVMVGPKNARIRTEQNGGAWCPKEIIVKDSYEYLQIDLPQLM</sequence>
<feature type="non-terminal residue" evidence="2">
    <location>
        <position position="79"/>
    </location>
</feature>
<evidence type="ECO:0000313" key="3">
    <source>
        <dbReference type="Proteomes" id="UP001634394"/>
    </source>
</evidence>
<proteinExistence type="predicted"/>
<dbReference type="Gene3D" id="2.60.120.260">
    <property type="entry name" value="Galactose-binding domain-like"/>
    <property type="match status" value="1"/>
</dbReference>
<organism evidence="2 3">
    <name type="scientific">Sinanodonta woodiana</name>
    <name type="common">Chinese pond mussel</name>
    <name type="synonym">Anodonta woodiana</name>
    <dbReference type="NCBI Taxonomy" id="1069815"/>
    <lineage>
        <taxon>Eukaryota</taxon>
        <taxon>Metazoa</taxon>
        <taxon>Spiralia</taxon>
        <taxon>Lophotrochozoa</taxon>
        <taxon>Mollusca</taxon>
        <taxon>Bivalvia</taxon>
        <taxon>Autobranchia</taxon>
        <taxon>Heteroconchia</taxon>
        <taxon>Palaeoheterodonta</taxon>
        <taxon>Unionida</taxon>
        <taxon>Unionoidea</taxon>
        <taxon>Unionidae</taxon>
        <taxon>Unioninae</taxon>
        <taxon>Sinanodonta</taxon>
    </lineage>
</organism>
<protein>
    <recommendedName>
        <fullName evidence="1">F5/8 type C domain-containing protein</fullName>
    </recommendedName>
</protein>
<evidence type="ECO:0000313" key="2">
    <source>
        <dbReference type="EMBL" id="KAL3871563.1"/>
    </source>
</evidence>
<comment type="caution">
    <text evidence="2">The sequence shown here is derived from an EMBL/GenBank/DDBJ whole genome shotgun (WGS) entry which is preliminary data.</text>
</comment>
<keyword evidence="3" id="KW-1185">Reference proteome</keyword>
<dbReference type="SUPFAM" id="SSF49785">
    <property type="entry name" value="Galactose-binding domain-like"/>
    <property type="match status" value="1"/>
</dbReference>
<dbReference type="PROSITE" id="PS50022">
    <property type="entry name" value="FA58C_3"/>
    <property type="match status" value="1"/>
</dbReference>
<dbReference type="PANTHER" id="PTHR24543">
    <property type="entry name" value="MULTICOPPER OXIDASE-RELATED"/>
    <property type="match status" value="1"/>
</dbReference>
<dbReference type="Proteomes" id="UP001634394">
    <property type="component" value="Unassembled WGS sequence"/>
</dbReference>
<accession>A0ABD3WEC9</accession>
<name>A0ABD3WEC9_SINWO</name>
<dbReference type="InterPro" id="IPR000421">
    <property type="entry name" value="FA58C"/>
</dbReference>
<feature type="domain" description="F5/8 type C" evidence="1">
    <location>
        <begin position="14"/>
        <end position="79"/>
    </location>
</feature>
<gene>
    <name evidence="2" type="ORF">ACJMK2_039554</name>
</gene>